<dbReference type="GO" id="GO:0005737">
    <property type="term" value="C:cytoplasm"/>
    <property type="evidence" value="ECO:0007669"/>
    <property type="project" value="TreeGrafter"/>
</dbReference>
<dbReference type="InterPro" id="IPR000594">
    <property type="entry name" value="ThiF_NAD_FAD-bd"/>
</dbReference>
<dbReference type="PIRSF" id="PIRSF039099">
    <property type="entry name" value="APP-BP1"/>
    <property type="match status" value="1"/>
</dbReference>
<evidence type="ECO:0000313" key="7">
    <source>
        <dbReference type="EMBL" id="KAK9798117.1"/>
    </source>
</evidence>
<comment type="function">
    <text evidence="5">Regulatory subunit of the dimeric E1 enzyme. E1 activates RUB1/NEDD8 by first adenylating its C-terminal glycine residue with ATP, thereafter linking this residue to the side chain of the catalytic cysteine, yielding a RUB1-ECR1 thioester and free AMP. E1 finally transfers RUB1 to the catalytic cysteine of RCE1.</text>
</comment>
<comment type="caution">
    <text evidence="7">The sequence shown here is derived from an EMBL/GenBank/DDBJ whole genome shotgun (WGS) entry which is preliminary data.</text>
</comment>
<evidence type="ECO:0000256" key="4">
    <source>
        <dbReference type="ARBA" id="ARBA00022786"/>
    </source>
</evidence>
<dbReference type="PANTHER" id="PTHR10953">
    <property type="entry name" value="UBIQUITIN-ACTIVATING ENZYME E1"/>
    <property type="match status" value="1"/>
</dbReference>
<organism evidence="7 8">
    <name type="scientific">Symbiochloris irregularis</name>
    <dbReference type="NCBI Taxonomy" id="706552"/>
    <lineage>
        <taxon>Eukaryota</taxon>
        <taxon>Viridiplantae</taxon>
        <taxon>Chlorophyta</taxon>
        <taxon>core chlorophytes</taxon>
        <taxon>Trebouxiophyceae</taxon>
        <taxon>Trebouxiales</taxon>
        <taxon>Trebouxiaceae</taxon>
        <taxon>Symbiochloris</taxon>
    </lineage>
</organism>
<evidence type="ECO:0000259" key="6">
    <source>
        <dbReference type="Pfam" id="PF00899"/>
    </source>
</evidence>
<keyword evidence="8" id="KW-1185">Reference proteome</keyword>
<evidence type="ECO:0000256" key="3">
    <source>
        <dbReference type="ARBA" id="ARBA00015407"/>
    </source>
</evidence>
<protein>
    <recommendedName>
        <fullName evidence="3 5">NEDD8-activating enzyme E1 regulatory subunit</fullName>
    </recommendedName>
</protein>
<name>A0AAW1NZ26_9CHLO</name>
<dbReference type="Pfam" id="PF00899">
    <property type="entry name" value="ThiF"/>
    <property type="match status" value="1"/>
</dbReference>
<dbReference type="AlphaFoldDB" id="A0AAW1NZ26"/>
<accession>A0AAW1NZ26</accession>
<dbReference type="FunFam" id="3.40.50.720:FF:000475">
    <property type="entry name" value="NEDD8-activating enzyme E1 regulatory subunit"/>
    <property type="match status" value="1"/>
</dbReference>
<gene>
    <name evidence="7" type="ORF">WJX73_000766</name>
</gene>
<evidence type="ECO:0000256" key="5">
    <source>
        <dbReference type="PIRNR" id="PIRNR039099"/>
    </source>
</evidence>
<comment type="pathway">
    <text evidence="1 5">Protein modification; protein neddylation.</text>
</comment>
<dbReference type="InterPro" id="IPR030667">
    <property type="entry name" value="APP-BP1"/>
</dbReference>
<evidence type="ECO:0000256" key="1">
    <source>
        <dbReference type="ARBA" id="ARBA00005032"/>
    </source>
</evidence>
<dbReference type="Gene3D" id="3.40.50.720">
    <property type="entry name" value="NAD(P)-binding Rossmann-like Domain"/>
    <property type="match status" value="2"/>
</dbReference>
<dbReference type="GO" id="GO:0019781">
    <property type="term" value="F:NEDD8 activating enzyme activity"/>
    <property type="evidence" value="ECO:0007669"/>
    <property type="project" value="UniProtKB-UniRule"/>
</dbReference>
<dbReference type="PANTHER" id="PTHR10953:SF29">
    <property type="entry name" value="NEDD8-ACTIVATING ENZYME E1 REGULATORY SUBUNIT"/>
    <property type="match status" value="1"/>
</dbReference>
<keyword evidence="4 5" id="KW-0833">Ubl conjugation pathway</keyword>
<proteinExistence type="inferred from homology"/>
<evidence type="ECO:0000313" key="8">
    <source>
        <dbReference type="Proteomes" id="UP001465755"/>
    </source>
</evidence>
<comment type="similarity">
    <text evidence="2 5">Belongs to the ubiquitin-activating E1 family. ULA1 subfamily.</text>
</comment>
<dbReference type="GO" id="GO:0045116">
    <property type="term" value="P:protein neddylation"/>
    <property type="evidence" value="ECO:0007669"/>
    <property type="project" value="UniProtKB-UniRule"/>
</dbReference>
<evidence type="ECO:0000256" key="2">
    <source>
        <dbReference type="ARBA" id="ARBA00006868"/>
    </source>
</evidence>
<dbReference type="InterPro" id="IPR045886">
    <property type="entry name" value="ThiF/MoeB/HesA"/>
</dbReference>
<feature type="domain" description="THIF-type NAD/FAD binding fold" evidence="6">
    <location>
        <begin position="40"/>
        <end position="193"/>
    </location>
</feature>
<dbReference type="SUPFAM" id="SSF69572">
    <property type="entry name" value="Activating enzymes of the ubiquitin-like proteins"/>
    <property type="match status" value="1"/>
</dbReference>
<dbReference type="Proteomes" id="UP001465755">
    <property type="component" value="Unassembled WGS sequence"/>
</dbReference>
<sequence length="531" mass="59497">MRRRSEPREDLPHVTSRRWIALLDKRTLSIPHVPLRDRKYDRQLRIWGAHGQQLLESSRVCLLHCGPTGSETLKNLVLGGIAAFTVVDDAKVQPHDLGNNFLLDSSSLGKSKAQHVTTLLEELNESVAGSFVEESPSTLLETNPDFFLSFTLVIATQMIEPDVIKLEDLCHSLEIKLLVVRSYGLVGSLRASLQEQTVIESKPDNHVENLRFHKPWRELEDFAMSIDLATADDILHKHTPYAILLIQATKQWHATHGPELPQNAREKQAYRDILQSWQRRIDDVPIEEENFTEAIENSRKVFAPPGIGREVQMVLYDPKAMELDPRSSDFWVLAAALRDFVEGEGEGCLPIEGSIPDMWATTELFLALQRVYRDKAERDTAAVRGHLARRLASIGRDAAAIDAKTLRNFVKHAHCLRVVRWRRLAQEVAPGTCDAAALRQALGDEDTAANACLYLLLRAVDRFHTLHARFPGCYDGEFEDDVPLLKSVAVGMLAEVGLASGALVDDLVHEVVRCGTLVYNAMASTTSVFQF</sequence>
<dbReference type="EMBL" id="JALJOQ010000102">
    <property type="protein sequence ID" value="KAK9798117.1"/>
    <property type="molecule type" value="Genomic_DNA"/>
</dbReference>
<reference evidence="7 8" key="1">
    <citation type="journal article" date="2024" name="Nat. Commun.">
        <title>Phylogenomics reveals the evolutionary origins of lichenization in chlorophyte algae.</title>
        <authorList>
            <person name="Puginier C."/>
            <person name="Libourel C."/>
            <person name="Otte J."/>
            <person name="Skaloud P."/>
            <person name="Haon M."/>
            <person name="Grisel S."/>
            <person name="Petersen M."/>
            <person name="Berrin J.G."/>
            <person name="Delaux P.M."/>
            <person name="Dal Grande F."/>
            <person name="Keller J."/>
        </authorList>
    </citation>
    <scope>NUCLEOTIDE SEQUENCE [LARGE SCALE GENOMIC DNA]</scope>
    <source>
        <strain evidence="7 8">SAG 2036</strain>
    </source>
</reference>
<dbReference type="InterPro" id="IPR035985">
    <property type="entry name" value="Ubiquitin-activating_enz"/>
</dbReference>